<dbReference type="PROSITE" id="PS00086">
    <property type="entry name" value="CYTOCHROME_P450"/>
    <property type="match status" value="1"/>
</dbReference>
<dbReference type="PANTHER" id="PTHR47947:SF20">
    <property type="entry name" value="CYTOCHROME P450 FAMILY PROTEIN"/>
    <property type="match status" value="1"/>
</dbReference>
<dbReference type="InterPro" id="IPR001128">
    <property type="entry name" value="Cyt_P450"/>
</dbReference>
<evidence type="ECO:0000313" key="9">
    <source>
        <dbReference type="EMBL" id="KAE8682784.1"/>
    </source>
</evidence>
<keyword evidence="5 7" id="KW-0408">Iron</keyword>
<comment type="cofactor">
    <cofactor evidence="7">
        <name>heme</name>
        <dbReference type="ChEBI" id="CHEBI:30413"/>
    </cofactor>
</comment>
<evidence type="ECO:0000256" key="3">
    <source>
        <dbReference type="ARBA" id="ARBA00022723"/>
    </source>
</evidence>
<evidence type="ECO:0000256" key="8">
    <source>
        <dbReference type="RuleBase" id="RU000461"/>
    </source>
</evidence>
<dbReference type="Proteomes" id="UP000436088">
    <property type="component" value="Unassembled WGS sequence"/>
</dbReference>
<dbReference type="GO" id="GO:0020037">
    <property type="term" value="F:heme binding"/>
    <property type="evidence" value="ECO:0007669"/>
    <property type="project" value="InterPro"/>
</dbReference>
<dbReference type="AlphaFoldDB" id="A0A6A2YTM2"/>
<evidence type="ECO:0000256" key="4">
    <source>
        <dbReference type="ARBA" id="ARBA00023002"/>
    </source>
</evidence>
<gene>
    <name evidence="9" type="ORF">F3Y22_tig00111237pilonHSYRG00031</name>
</gene>
<dbReference type="EMBL" id="VEPZ02001278">
    <property type="protein sequence ID" value="KAE8682784.1"/>
    <property type="molecule type" value="Genomic_DNA"/>
</dbReference>
<name>A0A6A2YTM2_HIBSY</name>
<dbReference type="Gene3D" id="1.10.630.10">
    <property type="entry name" value="Cytochrome P450"/>
    <property type="match status" value="2"/>
</dbReference>
<comment type="caution">
    <text evidence="9">The sequence shown here is derived from an EMBL/GenBank/DDBJ whole genome shotgun (WGS) entry which is preliminary data.</text>
</comment>
<dbReference type="InterPro" id="IPR036396">
    <property type="entry name" value="Cyt_P450_sf"/>
</dbReference>
<feature type="binding site" description="axial binding residue" evidence="7">
    <location>
        <position position="266"/>
    </location>
    <ligand>
        <name>heme</name>
        <dbReference type="ChEBI" id="CHEBI:30413"/>
    </ligand>
    <ligandPart>
        <name>Fe</name>
        <dbReference type="ChEBI" id="CHEBI:18248"/>
    </ligandPart>
</feature>
<dbReference type="GO" id="GO:0016705">
    <property type="term" value="F:oxidoreductase activity, acting on paired donors, with incorporation or reduction of molecular oxygen"/>
    <property type="evidence" value="ECO:0007669"/>
    <property type="project" value="InterPro"/>
</dbReference>
<dbReference type="InterPro" id="IPR050651">
    <property type="entry name" value="Plant_Cytochrome_P450_Monoox"/>
</dbReference>
<proteinExistence type="inferred from homology"/>
<dbReference type="Pfam" id="PF00067">
    <property type="entry name" value="p450"/>
    <property type="match status" value="2"/>
</dbReference>
<dbReference type="InterPro" id="IPR017972">
    <property type="entry name" value="Cyt_P450_CS"/>
</dbReference>
<sequence length="359" mass="40184">MAPFCSFNSELVKCSLSPQHQQPKSALQKMISSLPTALSCLLANTWIITIARLELFSTSRVAMFARIRQEEVQLLLKELFLASTRKPAKVQLTSKLIEWVDFQGVERRMKGAMKKLDKLLQSLLEEHRKMREDSTDQPLGSSDGSNKGTKTYLIVIMLSLQQTEPEFYTDQTIKADILSVIGAGTETSSAIIEWTMSILLNHPGVLHKAWSEIAAEVGHDKLLDETDLPKEPKLWEDAYRFMPERFIAGEPEGYILLPFGVGRRACPGANLGRKVVGLVLGALIQSFEWNRIGEVEIDMKEGTGLTMPKAEPLVDLCSPRPCMLNLLSTIRHATITNTYVCMQKHTGKYFVQLTADKSS</sequence>
<evidence type="ECO:0000256" key="2">
    <source>
        <dbReference type="ARBA" id="ARBA00022617"/>
    </source>
</evidence>
<dbReference type="GO" id="GO:0005506">
    <property type="term" value="F:iron ion binding"/>
    <property type="evidence" value="ECO:0007669"/>
    <property type="project" value="InterPro"/>
</dbReference>
<organism evidence="9 10">
    <name type="scientific">Hibiscus syriacus</name>
    <name type="common">Rose of Sharon</name>
    <dbReference type="NCBI Taxonomy" id="106335"/>
    <lineage>
        <taxon>Eukaryota</taxon>
        <taxon>Viridiplantae</taxon>
        <taxon>Streptophyta</taxon>
        <taxon>Embryophyta</taxon>
        <taxon>Tracheophyta</taxon>
        <taxon>Spermatophyta</taxon>
        <taxon>Magnoliopsida</taxon>
        <taxon>eudicotyledons</taxon>
        <taxon>Gunneridae</taxon>
        <taxon>Pentapetalae</taxon>
        <taxon>rosids</taxon>
        <taxon>malvids</taxon>
        <taxon>Malvales</taxon>
        <taxon>Malvaceae</taxon>
        <taxon>Malvoideae</taxon>
        <taxon>Hibiscus</taxon>
    </lineage>
</organism>
<dbReference type="PRINTS" id="PR00385">
    <property type="entry name" value="P450"/>
</dbReference>
<keyword evidence="2 7" id="KW-0349">Heme</keyword>
<dbReference type="GO" id="GO:0004497">
    <property type="term" value="F:monooxygenase activity"/>
    <property type="evidence" value="ECO:0007669"/>
    <property type="project" value="UniProtKB-KW"/>
</dbReference>
<dbReference type="PRINTS" id="PR00463">
    <property type="entry name" value="EP450I"/>
</dbReference>
<evidence type="ECO:0000313" key="10">
    <source>
        <dbReference type="Proteomes" id="UP000436088"/>
    </source>
</evidence>
<evidence type="ECO:0000256" key="7">
    <source>
        <dbReference type="PIRSR" id="PIRSR602401-1"/>
    </source>
</evidence>
<keyword evidence="4 8" id="KW-0560">Oxidoreductase</keyword>
<keyword evidence="3 7" id="KW-0479">Metal-binding</keyword>
<accession>A0A6A2YTM2</accession>
<evidence type="ECO:0000256" key="6">
    <source>
        <dbReference type="ARBA" id="ARBA00023033"/>
    </source>
</evidence>
<keyword evidence="6 8" id="KW-0503">Monooxygenase</keyword>
<keyword evidence="10" id="KW-1185">Reference proteome</keyword>
<evidence type="ECO:0000256" key="1">
    <source>
        <dbReference type="ARBA" id="ARBA00010617"/>
    </source>
</evidence>
<dbReference type="InterPro" id="IPR002401">
    <property type="entry name" value="Cyt_P450_E_grp-I"/>
</dbReference>
<dbReference type="PANTHER" id="PTHR47947">
    <property type="entry name" value="CYTOCHROME P450 82C3-RELATED"/>
    <property type="match status" value="1"/>
</dbReference>
<comment type="similarity">
    <text evidence="1 8">Belongs to the cytochrome P450 family.</text>
</comment>
<dbReference type="SUPFAM" id="SSF48264">
    <property type="entry name" value="Cytochrome P450"/>
    <property type="match status" value="1"/>
</dbReference>
<evidence type="ECO:0000256" key="5">
    <source>
        <dbReference type="ARBA" id="ARBA00023004"/>
    </source>
</evidence>
<reference evidence="9" key="1">
    <citation type="submission" date="2019-09" db="EMBL/GenBank/DDBJ databases">
        <title>Draft genome information of white flower Hibiscus syriacus.</title>
        <authorList>
            <person name="Kim Y.-M."/>
        </authorList>
    </citation>
    <scope>NUCLEOTIDE SEQUENCE [LARGE SCALE GENOMIC DNA]</scope>
    <source>
        <strain evidence="9">YM2019G1</strain>
    </source>
</reference>
<protein>
    <submittedName>
        <fullName evidence="9">WPP domain protein 2</fullName>
    </submittedName>
</protein>